<dbReference type="PROSITE" id="PS51012">
    <property type="entry name" value="ABC_TM2"/>
    <property type="match status" value="1"/>
</dbReference>
<dbReference type="InterPro" id="IPR013525">
    <property type="entry name" value="ABC2_TM"/>
</dbReference>
<dbReference type="Gene3D" id="3.40.1710.10">
    <property type="entry name" value="abc type-2 transporter like domain"/>
    <property type="match status" value="1"/>
</dbReference>
<feature type="transmembrane region" description="Helical" evidence="8">
    <location>
        <begin position="363"/>
        <end position="382"/>
    </location>
</feature>
<dbReference type="AlphaFoldDB" id="A0A7J4XLC0"/>
<dbReference type="Proteomes" id="UP000422221">
    <property type="component" value="Unassembled WGS sequence"/>
</dbReference>
<proteinExistence type="inferred from homology"/>
<comment type="similarity">
    <text evidence="2">Belongs to the ABC-2 integral membrane protein family.</text>
</comment>
<comment type="caution">
    <text evidence="10">The sequence shown here is derived from an EMBL/GenBank/DDBJ whole genome shotgun (WGS) entry which is preliminary data.</text>
</comment>
<evidence type="ECO:0000313" key="11">
    <source>
        <dbReference type="Proteomes" id="UP000422221"/>
    </source>
</evidence>
<evidence type="ECO:0000259" key="9">
    <source>
        <dbReference type="PROSITE" id="PS51012"/>
    </source>
</evidence>
<evidence type="ECO:0000256" key="2">
    <source>
        <dbReference type="ARBA" id="ARBA00007783"/>
    </source>
</evidence>
<dbReference type="EMBL" id="VWMK01000005">
    <property type="protein sequence ID" value="KAA3767523.1"/>
    <property type="molecule type" value="Genomic_DNA"/>
</dbReference>
<feature type="transmembrane region" description="Helical" evidence="8">
    <location>
        <begin position="196"/>
        <end position="219"/>
    </location>
</feature>
<protein>
    <submittedName>
        <fullName evidence="10">ABC transporter permease</fullName>
    </submittedName>
</protein>
<keyword evidence="5 8" id="KW-0812">Transmembrane</keyword>
<evidence type="ECO:0000256" key="6">
    <source>
        <dbReference type="ARBA" id="ARBA00022989"/>
    </source>
</evidence>
<accession>A0A7J4XLC0</accession>
<reference evidence="10 11" key="1">
    <citation type="journal article" date="2019" name="Nat. Med.">
        <title>A library of human gut bacterial isolates paired with longitudinal multiomics data enables mechanistic microbiome research.</title>
        <authorList>
            <person name="Poyet M."/>
            <person name="Groussin M."/>
            <person name="Gibbons S.M."/>
            <person name="Avila-Pacheco J."/>
            <person name="Jiang X."/>
            <person name="Kearney S.M."/>
            <person name="Perrotta A.R."/>
            <person name="Berdy B."/>
            <person name="Zhao S."/>
            <person name="Lieberman T.D."/>
            <person name="Swanson P.K."/>
            <person name="Smith M."/>
            <person name="Roesemann S."/>
            <person name="Alexander J.E."/>
            <person name="Rich S.A."/>
            <person name="Livny J."/>
            <person name="Vlamakis H."/>
            <person name="Clish C."/>
            <person name="Bullock K."/>
            <person name="Deik A."/>
            <person name="Scott J."/>
            <person name="Pierce K.A."/>
            <person name="Xavier R.J."/>
            <person name="Alm E.J."/>
        </authorList>
    </citation>
    <scope>NUCLEOTIDE SEQUENCE [LARGE SCALE GENOMIC DNA]</scope>
    <source>
        <strain evidence="10 11">BIOML-A10</strain>
    </source>
</reference>
<dbReference type="InterPro" id="IPR047817">
    <property type="entry name" value="ABC2_TM_bact-type"/>
</dbReference>
<dbReference type="InterPro" id="IPR051449">
    <property type="entry name" value="ABC-2_transporter_component"/>
</dbReference>
<dbReference type="GO" id="GO:0005886">
    <property type="term" value="C:plasma membrane"/>
    <property type="evidence" value="ECO:0007669"/>
    <property type="project" value="UniProtKB-SubCell"/>
</dbReference>
<evidence type="ECO:0000256" key="7">
    <source>
        <dbReference type="ARBA" id="ARBA00023136"/>
    </source>
</evidence>
<evidence type="ECO:0000256" key="4">
    <source>
        <dbReference type="ARBA" id="ARBA00022475"/>
    </source>
</evidence>
<evidence type="ECO:0000256" key="1">
    <source>
        <dbReference type="ARBA" id="ARBA00004651"/>
    </source>
</evidence>
<dbReference type="GeneID" id="93117562"/>
<feature type="transmembrane region" description="Helical" evidence="8">
    <location>
        <begin position="246"/>
        <end position="269"/>
    </location>
</feature>
<feature type="domain" description="ABC transmembrane type-2" evidence="9">
    <location>
        <begin position="143"/>
        <end position="388"/>
    </location>
</feature>
<dbReference type="GO" id="GO:0140359">
    <property type="term" value="F:ABC-type transporter activity"/>
    <property type="evidence" value="ECO:0007669"/>
    <property type="project" value="InterPro"/>
</dbReference>
<name>A0A7J4XLC0_9BACE</name>
<dbReference type="RefSeq" id="WP_025819190.1">
    <property type="nucleotide sequence ID" value="NZ_CABKSE010000002.1"/>
</dbReference>
<evidence type="ECO:0000256" key="3">
    <source>
        <dbReference type="ARBA" id="ARBA00022448"/>
    </source>
</evidence>
<dbReference type="PANTHER" id="PTHR30294">
    <property type="entry name" value="MEMBRANE COMPONENT OF ABC TRANSPORTER YHHJ-RELATED"/>
    <property type="match status" value="1"/>
</dbReference>
<sequence>MIKFLIEKEFKQLMRNSFLPRLILLFPCMIMIFMPWAMNLEVRNISLNIVDNDHSVISRRLVDKIAASTYFRLTALPDSYDAALRNVESGDADVILEIPHHFERNCTSGNTAHVLIAVNAVNGTKGGLGSAYLSNIIRDYASEVVSSSAFSPVTLSVQADVLGDDTVVGGIPASFTADCRLSTLNLYNPNLNYKLFMVPALMVMLLTLICGFLPALNIVGEKEAGTIEQINVTPVGKFTFILAKLLPYWLIGFVVLTICFILAWVLYGITPVGHFLIIYFFAVLFVLSMSGLGLVISNHSATMQQSMFVMWFCMLVLILMSGLFTPISSMPEWAQVITVFNPLKYLMQVMRMVYLKGSGMADLLPQLGALLAFALVLNIWAVKSFKKVEG</sequence>
<dbReference type="PANTHER" id="PTHR30294:SF29">
    <property type="entry name" value="MULTIDRUG ABC TRANSPORTER PERMEASE YBHS-RELATED"/>
    <property type="match status" value="1"/>
</dbReference>
<dbReference type="Pfam" id="PF12698">
    <property type="entry name" value="ABC2_membrane_3"/>
    <property type="match status" value="1"/>
</dbReference>
<feature type="transmembrane region" description="Helical" evidence="8">
    <location>
        <begin position="308"/>
        <end position="327"/>
    </location>
</feature>
<feature type="transmembrane region" description="Helical" evidence="8">
    <location>
        <begin position="21"/>
        <end position="38"/>
    </location>
</feature>
<gene>
    <name evidence="10" type="ORF">F3F73_07305</name>
</gene>
<evidence type="ECO:0000313" key="10">
    <source>
        <dbReference type="EMBL" id="KAA3767523.1"/>
    </source>
</evidence>
<evidence type="ECO:0000256" key="5">
    <source>
        <dbReference type="ARBA" id="ARBA00022692"/>
    </source>
</evidence>
<keyword evidence="3" id="KW-0813">Transport</keyword>
<feature type="transmembrane region" description="Helical" evidence="8">
    <location>
        <begin position="275"/>
        <end position="296"/>
    </location>
</feature>
<evidence type="ECO:0000256" key="8">
    <source>
        <dbReference type="SAM" id="Phobius"/>
    </source>
</evidence>
<keyword evidence="4" id="KW-1003">Cell membrane</keyword>
<keyword evidence="7 8" id="KW-0472">Membrane</keyword>
<comment type="subcellular location">
    <subcellularLocation>
        <location evidence="1">Cell membrane</location>
        <topology evidence="1">Multi-pass membrane protein</topology>
    </subcellularLocation>
</comment>
<keyword evidence="6 8" id="KW-1133">Transmembrane helix</keyword>
<organism evidence="10 11">
    <name type="scientific">Bacteroides salyersiae</name>
    <dbReference type="NCBI Taxonomy" id="291644"/>
    <lineage>
        <taxon>Bacteria</taxon>
        <taxon>Pseudomonadati</taxon>
        <taxon>Bacteroidota</taxon>
        <taxon>Bacteroidia</taxon>
        <taxon>Bacteroidales</taxon>
        <taxon>Bacteroidaceae</taxon>
        <taxon>Bacteroides</taxon>
    </lineage>
</organism>